<accession>A0A316VUD3</accession>
<keyword evidence="2" id="KW-1185">Reference proteome</keyword>
<evidence type="ECO:0000313" key="2">
    <source>
        <dbReference type="Proteomes" id="UP000245783"/>
    </source>
</evidence>
<evidence type="ECO:0000313" key="1">
    <source>
        <dbReference type="EMBL" id="PWN41209.1"/>
    </source>
</evidence>
<dbReference type="EMBL" id="KZ819397">
    <property type="protein sequence ID" value="PWN41209.1"/>
    <property type="molecule type" value="Genomic_DNA"/>
</dbReference>
<dbReference type="AlphaFoldDB" id="A0A316VUD3"/>
<dbReference type="GeneID" id="37032601"/>
<dbReference type="InParanoid" id="A0A316VUD3"/>
<dbReference type="RefSeq" id="XP_025368369.1">
    <property type="nucleotide sequence ID" value="XM_025510731.1"/>
</dbReference>
<gene>
    <name evidence="1" type="ORF">IE81DRAFT_184650</name>
</gene>
<name>A0A316VUD3_9BASI</name>
<organism evidence="1 2">
    <name type="scientific">Ceraceosorus guamensis</name>
    <dbReference type="NCBI Taxonomy" id="1522189"/>
    <lineage>
        <taxon>Eukaryota</taxon>
        <taxon>Fungi</taxon>
        <taxon>Dikarya</taxon>
        <taxon>Basidiomycota</taxon>
        <taxon>Ustilaginomycotina</taxon>
        <taxon>Exobasidiomycetes</taxon>
        <taxon>Ceraceosorales</taxon>
        <taxon>Ceraceosoraceae</taxon>
        <taxon>Ceraceosorus</taxon>
    </lineage>
</organism>
<reference evidence="1 2" key="1">
    <citation type="journal article" date="2018" name="Mol. Biol. Evol.">
        <title>Broad Genomic Sampling Reveals a Smut Pathogenic Ancestry of the Fungal Clade Ustilaginomycotina.</title>
        <authorList>
            <person name="Kijpornyongpan T."/>
            <person name="Mondo S.J."/>
            <person name="Barry K."/>
            <person name="Sandor L."/>
            <person name="Lee J."/>
            <person name="Lipzen A."/>
            <person name="Pangilinan J."/>
            <person name="LaButti K."/>
            <person name="Hainaut M."/>
            <person name="Henrissat B."/>
            <person name="Grigoriev I.V."/>
            <person name="Spatafora J.W."/>
            <person name="Aime M.C."/>
        </authorList>
    </citation>
    <scope>NUCLEOTIDE SEQUENCE [LARGE SCALE GENOMIC DNA]</scope>
    <source>
        <strain evidence="1 2">MCA 4658</strain>
    </source>
</reference>
<protein>
    <submittedName>
        <fullName evidence="1">Uncharacterized protein</fullName>
    </submittedName>
</protein>
<proteinExistence type="predicted"/>
<sequence>MRFLGRSQAFKATNHAIHINSGTVATCETTRSCPRLGFWSNQRSLEAQAQSYMAINRVPLRLQHLCKPVSAMPRSSFWLSRCRISQLAACCITLRAIKPRRHSKTACDLGPRAEVWPRSAAAQGAHRWRALPAPREREARSRFVSVSAAEGNLLVQGSQRQVPPVTSKD</sequence>
<dbReference type="Proteomes" id="UP000245783">
    <property type="component" value="Unassembled WGS sequence"/>
</dbReference>